<name>A0A840F6K0_9ACTN</name>
<proteinExistence type="predicted"/>
<evidence type="ECO:0000313" key="2">
    <source>
        <dbReference type="Proteomes" id="UP000551501"/>
    </source>
</evidence>
<accession>A0A840F6K0</accession>
<reference evidence="1 2" key="1">
    <citation type="submission" date="2020-08" db="EMBL/GenBank/DDBJ databases">
        <title>Sequencing the genomes of 1000 actinobacteria strains.</title>
        <authorList>
            <person name="Klenk H.-P."/>
        </authorList>
    </citation>
    <scope>NUCLEOTIDE SEQUENCE [LARGE SCALE GENOMIC DNA]</scope>
    <source>
        <strain evidence="1 2">DSM 45298</strain>
    </source>
</reference>
<organism evidence="1 2">
    <name type="scientific">Gordonia humi</name>
    <dbReference type="NCBI Taxonomy" id="686429"/>
    <lineage>
        <taxon>Bacteria</taxon>
        <taxon>Bacillati</taxon>
        <taxon>Actinomycetota</taxon>
        <taxon>Actinomycetes</taxon>
        <taxon>Mycobacteriales</taxon>
        <taxon>Gordoniaceae</taxon>
        <taxon>Gordonia</taxon>
    </lineage>
</organism>
<evidence type="ECO:0000313" key="1">
    <source>
        <dbReference type="EMBL" id="MBB4137179.1"/>
    </source>
</evidence>
<protein>
    <submittedName>
        <fullName evidence="1">Uncharacterized protein</fullName>
    </submittedName>
</protein>
<dbReference type="AlphaFoldDB" id="A0A840F6K0"/>
<comment type="caution">
    <text evidence="1">The sequence shown here is derived from an EMBL/GenBank/DDBJ whole genome shotgun (WGS) entry which is preliminary data.</text>
</comment>
<sequence>MTRRRALIAALGILVASLIFGSVRTTGALWARDSDTPDGQFTTGRFGISADGGSGQSFTFGLGKNGVVVDETVSAPLTITNIGTPPISFQVTHAGPAVSTAGAAVQVDLSATVGGCDTTGVTAFSVHGATSTGSTATGSPRPLAPGAAETWCVHAVLKSASGTSPASYRIVLTFRADQTLA</sequence>
<dbReference type="RefSeq" id="WP_183372068.1">
    <property type="nucleotide sequence ID" value="NZ_BAABHL010000126.1"/>
</dbReference>
<gene>
    <name evidence="1" type="ORF">BKA16_003731</name>
</gene>
<dbReference type="EMBL" id="JACIFP010000001">
    <property type="protein sequence ID" value="MBB4137179.1"/>
    <property type="molecule type" value="Genomic_DNA"/>
</dbReference>
<dbReference type="Proteomes" id="UP000551501">
    <property type="component" value="Unassembled WGS sequence"/>
</dbReference>
<keyword evidence="2" id="KW-1185">Reference proteome</keyword>